<feature type="region of interest" description="Disordered" evidence="9">
    <location>
        <begin position="1"/>
        <end position="26"/>
    </location>
</feature>
<keyword evidence="8" id="KW-0902">Two-component regulatory system</keyword>
<feature type="transmembrane region" description="Helical" evidence="10">
    <location>
        <begin position="257"/>
        <end position="276"/>
    </location>
</feature>
<evidence type="ECO:0000256" key="4">
    <source>
        <dbReference type="ARBA" id="ARBA00022679"/>
    </source>
</evidence>
<comment type="catalytic activity">
    <reaction evidence="1">
        <text>ATP + protein L-histidine = ADP + protein N-phospho-L-histidine.</text>
        <dbReference type="EC" id="2.7.13.3"/>
    </reaction>
</comment>
<name>A0ABW0GQM8_9MICO</name>
<dbReference type="PANTHER" id="PTHR24421">
    <property type="entry name" value="NITRATE/NITRITE SENSOR PROTEIN NARX-RELATED"/>
    <property type="match status" value="1"/>
</dbReference>
<evidence type="ECO:0000256" key="6">
    <source>
        <dbReference type="ARBA" id="ARBA00022777"/>
    </source>
</evidence>
<dbReference type="PANTHER" id="PTHR24421:SF10">
    <property type="entry name" value="NITRATE_NITRITE SENSOR PROTEIN NARQ"/>
    <property type="match status" value="1"/>
</dbReference>
<dbReference type="InterPro" id="IPR003594">
    <property type="entry name" value="HATPase_dom"/>
</dbReference>
<comment type="caution">
    <text evidence="12">The sequence shown here is derived from an EMBL/GenBank/DDBJ whole genome shotgun (WGS) entry which is preliminary data.</text>
</comment>
<proteinExistence type="predicted"/>
<evidence type="ECO:0000256" key="1">
    <source>
        <dbReference type="ARBA" id="ARBA00000085"/>
    </source>
</evidence>
<feature type="domain" description="Histidine kinase/HSP90-like ATPase" evidence="11">
    <location>
        <begin position="580"/>
        <end position="671"/>
    </location>
</feature>
<feature type="transmembrane region" description="Helical" evidence="10">
    <location>
        <begin position="130"/>
        <end position="148"/>
    </location>
</feature>
<evidence type="ECO:0000256" key="8">
    <source>
        <dbReference type="ARBA" id="ARBA00023012"/>
    </source>
</evidence>
<keyword evidence="13" id="KW-1185">Reference proteome</keyword>
<protein>
    <recommendedName>
        <fullName evidence="2">histidine kinase</fullName>
        <ecNumber evidence="2">2.7.13.3</ecNumber>
    </recommendedName>
</protein>
<feature type="transmembrane region" description="Helical" evidence="10">
    <location>
        <begin position="186"/>
        <end position="209"/>
    </location>
</feature>
<feature type="transmembrane region" description="Helical" evidence="10">
    <location>
        <begin position="30"/>
        <end position="49"/>
    </location>
</feature>
<keyword evidence="7" id="KW-0067">ATP-binding</keyword>
<dbReference type="InterPro" id="IPR036890">
    <property type="entry name" value="HATPase_C_sf"/>
</dbReference>
<dbReference type="SMART" id="SM00387">
    <property type="entry name" value="HATPase_c"/>
    <property type="match status" value="1"/>
</dbReference>
<evidence type="ECO:0000259" key="11">
    <source>
        <dbReference type="SMART" id="SM00387"/>
    </source>
</evidence>
<evidence type="ECO:0000256" key="2">
    <source>
        <dbReference type="ARBA" id="ARBA00012438"/>
    </source>
</evidence>
<sequence>MTAATSATPGTGVTTTAPSLTEGRRGGAPWAAGATVAVAWGVGLLSLLLLLGGRPPLEQDLLFYVVDLAVALVFGAVAATVLWRRVHVVAVLMGLAAVGGALAALGYGYAQLASVVGGLPGDAVLQRLSGTAWLPGTYGMFLVLPWLVREEGALPGDRAGRAGLAVGAALTVALFTARLLPETPTLLVVQSVLTLAAVVVGLLAAAGCLRRRRALPPGQRAPYVWLALGTAAVALSFVPIALPFLLTVVPLAVVPSLHLASQVLFPGAVMVVVLRRRLWGLDLALSRAVLAGALTAVLVVAYVLVAALVAALLPDAGLAPVVAAGVVVAAVQPSRLWLQRRVDRLVHGDAADPALAVRRLGSRLAAAASTEDLLESLVDGVVAALRLDAVTLVVDGREVVRRGELTPHSVGVPLEHRGAPVGRLVVTPPAGERLDGRARAVLDELAGLVAAGAALTVAARELENAREKVTEARLTERRRLRRELHDGLGPSLAGIRLGIGAARNVVRDDPAAAADLLGALQGELDQRVEDVRTLSRDLLPPALDELGLVPALGELAARHATGGLDVDLDLDDATSALRGALAVTAYGIVVEAVTNVARHSGASRCTVRLRREGEHLRVHVDDDGTGVAEGSLPGVGTSSMRERAEEVGGSLALLARPGGGTRVEAVLPWRA</sequence>
<keyword evidence="5" id="KW-0547">Nucleotide-binding</keyword>
<dbReference type="Proteomes" id="UP001596122">
    <property type="component" value="Unassembled WGS sequence"/>
</dbReference>
<keyword evidence="10" id="KW-0812">Transmembrane</keyword>
<evidence type="ECO:0000313" key="13">
    <source>
        <dbReference type="Proteomes" id="UP001596122"/>
    </source>
</evidence>
<dbReference type="EMBL" id="JBHSLD010000009">
    <property type="protein sequence ID" value="MFC5381146.1"/>
    <property type="molecule type" value="Genomic_DNA"/>
</dbReference>
<evidence type="ECO:0000256" key="7">
    <source>
        <dbReference type="ARBA" id="ARBA00022840"/>
    </source>
</evidence>
<evidence type="ECO:0000256" key="3">
    <source>
        <dbReference type="ARBA" id="ARBA00022553"/>
    </source>
</evidence>
<dbReference type="Pfam" id="PF02518">
    <property type="entry name" value="HATPase_c"/>
    <property type="match status" value="1"/>
</dbReference>
<accession>A0ABW0GQM8</accession>
<feature type="transmembrane region" description="Helical" evidence="10">
    <location>
        <begin position="160"/>
        <end position="180"/>
    </location>
</feature>
<keyword evidence="10" id="KW-1133">Transmembrane helix</keyword>
<keyword evidence="10" id="KW-0472">Membrane</keyword>
<feature type="transmembrane region" description="Helical" evidence="10">
    <location>
        <begin position="221"/>
        <end position="245"/>
    </location>
</feature>
<reference evidence="13" key="1">
    <citation type="journal article" date="2019" name="Int. J. Syst. Evol. Microbiol.">
        <title>The Global Catalogue of Microorganisms (GCM) 10K type strain sequencing project: providing services to taxonomists for standard genome sequencing and annotation.</title>
        <authorList>
            <consortium name="The Broad Institute Genomics Platform"/>
            <consortium name="The Broad Institute Genome Sequencing Center for Infectious Disease"/>
            <person name="Wu L."/>
            <person name="Ma J."/>
        </authorList>
    </citation>
    <scope>NUCLEOTIDE SEQUENCE [LARGE SCALE GENOMIC DNA]</scope>
    <source>
        <strain evidence="13">CCUG 43114</strain>
    </source>
</reference>
<keyword evidence="4" id="KW-0808">Transferase</keyword>
<dbReference type="Pfam" id="PF07730">
    <property type="entry name" value="HisKA_3"/>
    <property type="match status" value="1"/>
</dbReference>
<feature type="transmembrane region" description="Helical" evidence="10">
    <location>
        <begin position="61"/>
        <end position="83"/>
    </location>
</feature>
<gene>
    <name evidence="12" type="ORF">ACFPJ6_10115</name>
</gene>
<dbReference type="RefSeq" id="WP_340270542.1">
    <property type="nucleotide sequence ID" value="NZ_JBBEOG010000007.1"/>
</dbReference>
<feature type="transmembrane region" description="Helical" evidence="10">
    <location>
        <begin position="90"/>
        <end position="110"/>
    </location>
</feature>
<dbReference type="InterPro" id="IPR050482">
    <property type="entry name" value="Sensor_HK_TwoCompSys"/>
</dbReference>
<dbReference type="EC" id="2.7.13.3" evidence="2"/>
<keyword evidence="6 12" id="KW-0418">Kinase</keyword>
<organism evidence="12 13">
    <name type="scientific">Aquipuribacter nitratireducens</name>
    <dbReference type="NCBI Taxonomy" id="650104"/>
    <lineage>
        <taxon>Bacteria</taxon>
        <taxon>Bacillati</taxon>
        <taxon>Actinomycetota</taxon>
        <taxon>Actinomycetes</taxon>
        <taxon>Micrococcales</taxon>
        <taxon>Intrasporangiaceae</taxon>
        <taxon>Aquipuribacter</taxon>
    </lineage>
</organism>
<dbReference type="InterPro" id="IPR011712">
    <property type="entry name" value="Sig_transdc_His_kin_sub3_dim/P"/>
</dbReference>
<evidence type="ECO:0000313" key="12">
    <source>
        <dbReference type="EMBL" id="MFC5381146.1"/>
    </source>
</evidence>
<dbReference type="SUPFAM" id="SSF55874">
    <property type="entry name" value="ATPase domain of HSP90 chaperone/DNA topoisomerase II/histidine kinase"/>
    <property type="match status" value="1"/>
</dbReference>
<dbReference type="GO" id="GO:0016301">
    <property type="term" value="F:kinase activity"/>
    <property type="evidence" value="ECO:0007669"/>
    <property type="project" value="UniProtKB-KW"/>
</dbReference>
<evidence type="ECO:0000256" key="10">
    <source>
        <dbReference type="SAM" id="Phobius"/>
    </source>
</evidence>
<dbReference type="Gene3D" id="3.30.565.10">
    <property type="entry name" value="Histidine kinase-like ATPase, C-terminal domain"/>
    <property type="match status" value="1"/>
</dbReference>
<dbReference type="Gene3D" id="1.20.5.1930">
    <property type="match status" value="1"/>
</dbReference>
<feature type="compositionally biased region" description="Low complexity" evidence="9">
    <location>
        <begin position="1"/>
        <end position="19"/>
    </location>
</feature>
<dbReference type="CDD" id="cd16917">
    <property type="entry name" value="HATPase_UhpB-NarQ-NarX-like"/>
    <property type="match status" value="1"/>
</dbReference>
<feature type="transmembrane region" description="Helical" evidence="10">
    <location>
        <begin position="288"/>
        <end position="312"/>
    </location>
</feature>
<evidence type="ECO:0000256" key="5">
    <source>
        <dbReference type="ARBA" id="ARBA00022741"/>
    </source>
</evidence>
<keyword evidence="3" id="KW-0597">Phosphoprotein</keyword>
<evidence type="ECO:0000256" key="9">
    <source>
        <dbReference type="SAM" id="MobiDB-lite"/>
    </source>
</evidence>